<feature type="non-terminal residue" evidence="2">
    <location>
        <position position="1"/>
    </location>
</feature>
<feature type="region of interest" description="Disordered" evidence="1">
    <location>
        <begin position="133"/>
        <end position="152"/>
    </location>
</feature>
<dbReference type="EMBL" id="JAHLQT010039062">
    <property type="protein sequence ID" value="KAG7156526.1"/>
    <property type="molecule type" value="Genomic_DNA"/>
</dbReference>
<comment type="caution">
    <text evidence="2">The sequence shown here is derived from an EMBL/GenBank/DDBJ whole genome shotgun (WGS) entry which is preliminary data.</text>
</comment>
<name>A0A8J5JFT2_HOMAM</name>
<keyword evidence="3" id="KW-1185">Reference proteome</keyword>
<proteinExistence type="predicted"/>
<dbReference type="AlphaFoldDB" id="A0A8J5JFT2"/>
<protein>
    <submittedName>
        <fullName evidence="2">Uncharacterized protein</fullName>
    </submittedName>
</protein>
<feature type="region of interest" description="Disordered" evidence="1">
    <location>
        <begin position="1"/>
        <end position="25"/>
    </location>
</feature>
<accession>A0A8J5JFT2</accession>
<gene>
    <name evidence="2" type="ORF">Hamer_G006495</name>
</gene>
<reference evidence="2" key="1">
    <citation type="journal article" date="2021" name="Sci. Adv.">
        <title>The American lobster genome reveals insights on longevity, neural, and immune adaptations.</title>
        <authorList>
            <person name="Polinski J.M."/>
            <person name="Zimin A.V."/>
            <person name="Clark K.F."/>
            <person name="Kohn A.B."/>
            <person name="Sadowski N."/>
            <person name="Timp W."/>
            <person name="Ptitsyn A."/>
            <person name="Khanna P."/>
            <person name="Romanova D.Y."/>
            <person name="Williams P."/>
            <person name="Greenwood S.J."/>
            <person name="Moroz L.L."/>
            <person name="Walt D.R."/>
            <person name="Bodnar A.G."/>
        </authorList>
    </citation>
    <scope>NUCLEOTIDE SEQUENCE</scope>
    <source>
        <strain evidence="2">GMGI-L3</strain>
    </source>
</reference>
<dbReference type="Proteomes" id="UP000747542">
    <property type="component" value="Unassembled WGS sequence"/>
</dbReference>
<sequence>DQALPANQEEEIVDDLTPSTSHAPPHNREVLSVCEFWKKYNIKNAVDRIVQAGCKINVATVLHAWKPLFANSEIIGAEQNAASRERQSVAATLMDTVEATQSIPAPGFSYVQVEDLQEIIGQHQQQLTTEELLEDDEEQQPTQEDDIKPGEPTTRQLTELLTNIARLGLILVCSALDKGMEEYKALYMSRVNARQQPLLLGTCARPSLLMPWQTSLR</sequence>
<evidence type="ECO:0000313" key="3">
    <source>
        <dbReference type="Proteomes" id="UP000747542"/>
    </source>
</evidence>
<organism evidence="2 3">
    <name type="scientific">Homarus americanus</name>
    <name type="common">American lobster</name>
    <dbReference type="NCBI Taxonomy" id="6706"/>
    <lineage>
        <taxon>Eukaryota</taxon>
        <taxon>Metazoa</taxon>
        <taxon>Ecdysozoa</taxon>
        <taxon>Arthropoda</taxon>
        <taxon>Crustacea</taxon>
        <taxon>Multicrustacea</taxon>
        <taxon>Malacostraca</taxon>
        <taxon>Eumalacostraca</taxon>
        <taxon>Eucarida</taxon>
        <taxon>Decapoda</taxon>
        <taxon>Pleocyemata</taxon>
        <taxon>Astacidea</taxon>
        <taxon>Nephropoidea</taxon>
        <taxon>Nephropidae</taxon>
        <taxon>Homarus</taxon>
    </lineage>
</organism>
<evidence type="ECO:0000313" key="2">
    <source>
        <dbReference type="EMBL" id="KAG7156526.1"/>
    </source>
</evidence>
<evidence type="ECO:0000256" key="1">
    <source>
        <dbReference type="SAM" id="MobiDB-lite"/>
    </source>
</evidence>
<feature type="non-terminal residue" evidence="2">
    <location>
        <position position="217"/>
    </location>
</feature>